<gene>
    <name evidence="2" type="ORF">FM037_20785</name>
</gene>
<keyword evidence="3" id="KW-1185">Reference proteome</keyword>
<evidence type="ECO:0000313" key="2">
    <source>
        <dbReference type="EMBL" id="QDO85230.1"/>
    </source>
</evidence>
<evidence type="ECO:0000256" key="1">
    <source>
        <dbReference type="SAM" id="SignalP"/>
    </source>
</evidence>
<dbReference type="EMBL" id="CP041614">
    <property type="protein sequence ID" value="QDO85230.1"/>
    <property type="molecule type" value="Genomic_DNA"/>
</dbReference>
<evidence type="ECO:0000313" key="3">
    <source>
        <dbReference type="Proteomes" id="UP000315947"/>
    </source>
</evidence>
<organism evidence="2 3">
    <name type="scientific">Shewanella psychropiezotolerans</name>
    <dbReference type="NCBI Taxonomy" id="2593655"/>
    <lineage>
        <taxon>Bacteria</taxon>
        <taxon>Pseudomonadati</taxon>
        <taxon>Pseudomonadota</taxon>
        <taxon>Gammaproteobacteria</taxon>
        <taxon>Alteromonadales</taxon>
        <taxon>Shewanellaceae</taxon>
        <taxon>Shewanella</taxon>
    </lineage>
</organism>
<feature type="signal peptide" evidence="1">
    <location>
        <begin position="1"/>
        <end position="19"/>
    </location>
</feature>
<dbReference type="RefSeq" id="WP_144047575.1">
    <property type="nucleotide sequence ID" value="NZ_CP041614.1"/>
</dbReference>
<keyword evidence="1" id="KW-0732">Signal</keyword>
<accession>A0ABX5X1K1</accession>
<proteinExistence type="predicted"/>
<dbReference type="Proteomes" id="UP000315947">
    <property type="component" value="Chromosome"/>
</dbReference>
<protein>
    <submittedName>
        <fullName evidence="2">Uncharacterized protein</fullName>
    </submittedName>
</protein>
<sequence>MKKIVIMFSILFTTLSANATDWITVNDMSLIKWQITPGGMVYFRNLNEFNSQALPCCYNYYIDTTTPGGKSLWSVVLTKMTTSEKLILGTPKINTAGPITYAGIW</sequence>
<feature type="chain" id="PRO_5046365603" evidence="1">
    <location>
        <begin position="20"/>
        <end position="105"/>
    </location>
</feature>
<reference evidence="2 3" key="1">
    <citation type="submission" date="2019-07" db="EMBL/GenBank/DDBJ databases">
        <title>Shewanella sp. YLB-06 whole genomic sequence.</title>
        <authorList>
            <person name="Yu L."/>
        </authorList>
    </citation>
    <scope>NUCLEOTIDE SEQUENCE [LARGE SCALE GENOMIC DNA]</scope>
    <source>
        <strain evidence="2 3">YLB-06</strain>
    </source>
</reference>
<name>A0ABX5X1K1_9GAMM</name>